<comment type="caution">
    <text evidence="1">The sequence shown here is derived from an EMBL/GenBank/DDBJ whole genome shotgun (WGS) entry which is preliminary data.</text>
</comment>
<accession>A0A645DZA0</accession>
<organism evidence="1">
    <name type="scientific">bioreactor metagenome</name>
    <dbReference type="NCBI Taxonomy" id="1076179"/>
    <lineage>
        <taxon>unclassified sequences</taxon>
        <taxon>metagenomes</taxon>
        <taxon>ecological metagenomes</taxon>
    </lineage>
</organism>
<name>A0A645DZA0_9ZZZZ</name>
<dbReference type="EMBL" id="VSSQ01041232">
    <property type="protein sequence ID" value="MPM94631.1"/>
    <property type="molecule type" value="Genomic_DNA"/>
</dbReference>
<sequence>MRIRKGADKAFVQVILILHVSDPGKDTFRQYVLQDLAQQLGFPDPAYAGNDHFAAADDLGLQLVFFFLPAKEKPVLQRFPAQFAHPAGQADRLGEAGAAVSFLVHRKKRGELKGGVRPQACQTFVVHLRSEEGVQGQDGQAISVKEYQLIRFSFKLRLLPQQVGEEALNGRGDIDIMMTDELAENKEPGVQQGGAVL</sequence>
<gene>
    <name evidence="1" type="ORF">SDC9_141779</name>
</gene>
<evidence type="ECO:0000313" key="1">
    <source>
        <dbReference type="EMBL" id="MPM94631.1"/>
    </source>
</evidence>
<proteinExistence type="predicted"/>
<reference evidence="1" key="1">
    <citation type="submission" date="2019-08" db="EMBL/GenBank/DDBJ databases">
        <authorList>
            <person name="Kucharzyk K."/>
            <person name="Murdoch R.W."/>
            <person name="Higgins S."/>
            <person name="Loffler F."/>
        </authorList>
    </citation>
    <scope>NUCLEOTIDE SEQUENCE</scope>
</reference>
<protein>
    <submittedName>
        <fullName evidence="1">Uncharacterized protein</fullName>
    </submittedName>
</protein>
<dbReference type="AlphaFoldDB" id="A0A645DZA0"/>